<proteinExistence type="predicted"/>
<feature type="non-terminal residue" evidence="1">
    <location>
        <position position="31"/>
    </location>
</feature>
<organism evidence="1">
    <name type="scientific">marine sediment metagenome</name>
    <dbReference type="NCBI Taxonomy" id="412755"/>
    <lineage>
        <taxon>unclassified sequences</taxon>
        <taxon>metagenomes</taxon>
        <taxon>ecological metagenomes</taxon>
    </lineage>
</organism>
<dbReference type="EMBL" id="BARW01043521">
    <property type="protein sequence ID" value="GAJ20485.1"/>
    <property type="molecule type" value="Genomic_DNA"/>
</dbReference>
<feature type="non-terminal residue" evidence="1">
    <location>
        <position position="1"/>
    </location>
</feature>
<sequence length="31" mass="3693">SIANYLKVRDLPQTGYENVLFLSRERKRIGR</sequence>
<protein>
    <submittedName>
        <fullName evidence="1">Uncharacterized protein</fullName>
    </submittedName>
</protein>
<evidence type="ECO:0000313" key="1">
    <source>
        <dbReference type="EMBL" id="GAJ20485.1"/>
    </source>
</evidence>
<name>X1W0M9_9ZZZZ</name>
<comment type="caution">
    <text evidence="1">The sequence shown here is derived from an EMBL/GenBank/DDBJ whole genome shotgun (WGS) entry which is preliminary data.</text>
</comment>
<gene>
    <name evidence="1" type="ORF">S12H4_63673</name>
</gene>
<dbReference type="AlphaFoldDB" id="X1W0M9"/>
<reference evidence="1" key="1">
    <citation type="journal article" date="2014" name="Front. Microbiol.">
        <title>High frequency of phylogenetically diverse reductive dehalogenase-homologous genes in deep subseafloor sedimentary metagenomes.</title>
        <authorList>
            <person name="Kawai M."/>
            <person name="Futagami T."/>
            <person name="Toyoda A."/>
            <person name="Takaki Y."/>
            <person name="Nishi S."/>
            <person name="Hori S."/>
            <person name="Arai W."/>
            <person name="Tsubouchi T."/>
            <person name="Morono Y."/>
            <person name="Uchiyama I."/>
            <person name="Ito T."/>
            <person name="Fujiyama A."/>
            <person name="Inagaki F."/>
            <person name="Takami H."/>
        </authorList>
    </citation>
    <scope>NUCLEOTIDE SEQUENCE</scope>
    <source>
        <strain evidence="1">Expedition CK06-06</strain>
    </source>
</reference>
<accession>X1W0M9</accession>